<keyword evidence="1" id="KW-1133">Transmembrane helix</keyword>
<dbReference type="OrthoDB" id="3929326at2759"/>
<evidence type="ECO:0000256" key="1">
    <source>
        <dbReference type="SAM" id="Phobius"/>
    </source>
</evidence>
<gene>
    <name evidence="2" type="ORF">K469DRAFT_612172</name>
</gene>
<evidence type="ECO:0000313" key="2">
    <source>
        <dbReference type="EMBL" id="KAF2175020.1"/>
    </source>
</evidence>
<dbReference type="EMBL" id="ML994751">
    <property type="protein sequence ID" value="KAF2175020.1"/>
    <property type="molecule type" value="Genomic_DNA"/>
</dbReference>
<organism evidence="2 3">
    <name type="scientific">Zopfia rhizophila CBS 207.26</name>
    <dbReference type="NCBI Taxonomy" id="1314779"/>
    <lineage>
        <taxon>Eukaryota</taxon>
        <taxon>Fungi</taxon>
        <taxon>Dikarya</taxon>
        <taxon>Ascomycota</taxon>
        <taxon>Pezizomycotina</taxon>
        <taxon>Dothideomycetes</taxon>
        <taxon>Dothideomycetes incertae sedis</taxon>
        <taxon>Zopfiaceae</taxon>
        <taxon>Zopfia</taxon>
    </lineage>
</organism>
<dbReference type="AlphaFoldDB" id="A0A6A6DAN6"/>
<accession>A0A6A6DAN6</accession>
<sequence>SKLLKNTLISFIFKVNSIIKLYVNYYSFNYIIVKNYYLLLIISKILNNFF</sequence>
<dbReference type="Proteomes" id="UP000800200">
    <property type="component" value="Unassembled WGS sequence"/>
</dbReference>
<protein>
    <submittedName>
        <fullName evidence="2">Uncharacterized protein</fullName>
    </submittedName>
</protein>
<reference evidence="2" key="1">
    <citation type="journal article" date="2020" name="Stud. Mycol.">
        <title>101 Dothideomycetes genomes: a test case for predicting lifestyles and emergence of pathogens.</title>
        <authorList>
            <person name="Haridas S."/>
            <person name="Albert R."/>
            <person name="Binder M."/>
            <person name="Bloem J."/>
            <person name="Labutti K."/>
            <person name="Salamov A."/>
            <person name="Andreopoulos B."/>
            <person name="Baker S."/>
            <person name="Barry K."/>
            <person name="Bills G."/>
            <person name="Bluhm B."/>
            <person name="Cannon C."/>
            <person name="Castanera R."/>
            <person name="Culley D."/>
            <person name="Daum C."/>
            <person name="Ezra D."/>
            <person name="Gonzalez J."/>
            <person name="Henrissat B."/>
            <person name="Kuo A."/>
            <person name="Liang C."/>
            <person name="Lipzen A."/>
            <person name="Lutzoni F."/>
            <person name="Magnuson J."/>
            <person name="Mondo S."/>
            <person name="Nolan M."/>
            <person name="Ohm R."/>
            <person name="Pangilinan J."/>
            <person name="Park H.-J."/>
            <person name="Ramirez L."/>
            <person name="Alfaro M."/>
            <person name="Sun H."/>
            <person name="Tritt A."/>
            <person name="Yoshinaga Y."/>
            <person name="Zwiers L.-H."/>
            <person name="Turgeon B."/>
            <person name="Goodwin S."/>
            <person name="Spatafora J."/>
            <person name="Crous P."/>
            <person name="Grigoriev I."/>
        </authorList>
    </citation>
    <scope>NUCLEOTIDE SEQUENCE</scope>
    <source>
        <strain evidence="2">CBS 207.26</strain>
    </source>
</reference>
<keyword evidence="3" id="KW-1185">Reference proteome</keyword>
<feature type="transmembrane region" description="Helical" evidence="1">
    <location>
        <begin position="21"/>
        <end position="42"/>
    </location>
</feature>
<name>A0A6A6DAN6_9PEZI</name>
<keyword evidence="1" id="KW-0812">Transmembrane</keyword>
<feature type="non-terminal residue" evidence="2">
    <location>
        <position position="1"/>
    </location>
</feature>
<keyword evidence="1" id="KW-0472">Membrane</keyword>
<evidence type="ECO:0000313" key="3">
    <source>
        <dbReference type="Proteomes" id="UP000800200"/>
    </source>
</evidence>
<proteinExistence type="predicted"/>